<proteinExistence type="predicted"/>
<feature type="compositionally biased region" description="Polar residues" evidence="1">
    <location>
        <begin position="217"/>
        <end position="231"/>
    </location>
</feature>
<evidence type="ECO:0000259" key="2">
    <source>
        <dbReference type="SMART" id="SM00974"/>
    </source>
</evidence>
<dbReference type="EMBL" id="LSBJ02000006">
    <property type="protein sequence ID" value="OAQ63057.1"/>
    <property type="molecule type" value="Genomic_DNA"/>
</dbReference>
<evidence type="ECO:0000256" key="1">
    <source>
        <dbReference type="SAM" id="MobiDB-lite"/>
    </source>
</evidence>
<organism evidence="3 4">
    <name type="scientific">Pochonia chlamydosporia 170</name>
    <dbReference type="NCBI Taxonomy" id="1380566"/>
    <lineage>
        <taxon>Eukaryota</taxon>
        <taxon>Fungi</taxon>
        <taxon>Dikarya</taxon>
        <taxon>Ascomycota</taxon>
        <taxon>Pezizomycotina</taxon>
        <taxon>Sordariomycetes</taxon>
        <taxon>Hypocreomycetidae</taxon>
        <taxon>Hypocreales</taxon>
        <taxon>Clavicipitaceae</taxon>
        <taxon>Pochonia</taxon>
    </lineage>
</organism>
<keyword evidence="4" id="KW-1185">Reference proteome</keyword>
<dbReference type="SMART" id="SM00974">
    <property type="entry name" value="T5orf172"/>
    <property type="match status" value="1"/>
</dbReference>
<feature type="domain" description="Bacteriophage T5 Orf172 DNA-binding" evidence="2">
    <location>
        <begin position="351"/>
        <end position="440"/>
    </location>
</feature>
<dbReference type="OrthoDB" id="3511049at2759"/>
<feature type="region of interest" description="Disordered" evidence="1">
    <location>
        <begin position="523"/>
        <end position="552"/>
    </location>
</feature>
<dbReference type="GeneID" id="28851572"/>
<dbReference type="InterPro" id="IPR018306">
    <property type="entry name" value="Phage_T5_Orf172_DNA-bd"/>
</dbReference>
<dbReference type="Pfam" id="PF10544">
    <property type="entry name" value="T5orf172"/>
    <property type="match status" value="1"/>
</dbReference>
<feature type="compositionally biased region" description="Polar residues" evidence="1">
    <location>
        <begin position="166"/>
        <end position="175"/>
    </location>
</feature>
<feature type="region of interest" description="Disordered" evidence="1">
    <location>
        <begin position="209"/>
        <end position="241"/>
    </location>
</feature>
<dbReference type="InterPro" id="IPR053006">
    <property type="entry name" value="Meiosis_regulatory"/>
</dbReference>
<dbReference type="PANTHER" id="PTHR28094:SF1">
    <property type="entry name" value="MEIOTICALLY UP-REGULATED GENE 113 PROTEIN"/>
    <property type="match status" value="1"/>
</dbReference>
<sequence>MTSTLTTVDNLCHIIDNLSIQADASKFWKCPFTGCVDQVHRHELPDLKVLVSSLRKSAAAFSGPRNTRYAPEDILQLVTELEKITCATHQPIIQELVFFDKPEAHTERSVLQDSKVDLAPRTPAKQTSKNYIRRGHPEQIGTPDTNDSGYFTQSGVKSRRGIKSPGTDSLSSTFSPGGESIFDVDSPNGIADTPDSIYFEKDTSRTLFDRKRDALTETPTRNGTHNSSSSRAELERNKKRTESLFTPIDNAATEDAKKEEHDTVAFHKLREKRLSTAKRSTGAIDKAGEKKKVPKTKELGIEEFHPNLIISDKISDFFRARAVLHDALSKSYCDTDKLPGKIYIAIDINDSRLEDYFKVGYVNGSNTVSDRYSKGCSRRKSMRFVAISKAEISGAHRVEKLVQRELHAHRKYITCAHCDKRHDEWFKIDFPTVLDAVNRWTEFVALLGRNGLKEADFIRKAEEFMIKRYGLEDFVSGFISYANYETQPTEMHAFVDKREKHPREGSLNVKEIGEWEQKLKSLKREEHAAPADTKNDQVEVKADTLPRNEPDLSIKRPARMKIQERIAKAVVQRFGRRKQKDEFETKDVGTVHVDRPRLQRRWTDFVKPVRS</sequence>
<dbReference type="AlphaFoldDB" id="A0A179FCF8"/>
<feature type="compositionally biased region" description="Basic and acidic residues" evidence="1">
    <location>
        <begin position="232"/>
        <end position="241"/>
    </location>
</feature>
<protein>
    <submittedName>
        <fullName evidence="3">Meiotically up-regulated protein</fullName>
    </submittedName>
</protein>
<dbReference type="RefSeq" id="XP_018140637.1">
    <property type="nucleotide sequence ID" value="XM_018287578.1"/>
</dbReference>
<name>A0A179FCF8_METCM</name>
<comment type="caution">
    <text evidence="3">The sequence shown here is derived from an EMBL/GenBank/DDBJ whole genome shotgun (WGS) entry which is preliminary data.</text>
</comment>
<feature type="region of interest" description="Disordered" evidence="1">
    <location>
        <begin position="155"/>
        <end position="196"/>
    </location>
</feature>
<evidence type="ECO:0000313" key="3">
    <source>
        <dbReference type="EMBL" id="OAQ63057.1"/>
    </source>
</evidence>
<evidence type="ECO:0000313" key="4">
    <source>
        <dbReference type="Proteomes" id="UP000078397"/>
    </source>
</evidence>
<accession>A0A179FCF8</accession>
<dbReference type="PANTHER" id="PTHR28094">
    <property type="entry name" value="MEIOTICALLY UP-REGULATED GENE 113 PROTEIN"/>
    <property type="match status" value="1"/>
</dbReference>
<dbReference type="Proteomes" id="UP000078397">
    <property type="component" value="Unassembled WGS sequence"/>
</dbReference>
<dbReference type="KEGG" id="pchm:VFPPC_08966"/>
<reference evidence="3 4" key="1">
    <citation type="journal article" date="2016" name="PLoS Pathog.">
        <title>Biosynthesis of antibiotic leucinostatins in bio-control fungus Purpureocillium lilacinum and their inhibition on phytophthora revealed by genome mining.</title>
        <authorList>
            <person name="Wang G."/>
            <person name="Liu Z."/>
            <person name="Lin R."/>
            <person name="Li E."/>
            <person name="Mao Z."/>
            <person name="Ling J."/>
            <person name="Yang Y."/>
            <person name="Yin W.B."/>
            <person name="Xie B."/>
        </authorList>
    </citation>
    <scope>NUCLEOTIDE SEQUENCE [LARGE SCALE GENOMIC DNA]</scope>
    <source>
        <strain evidence="3">170</strain>
    </source>
</reference>
<gene>
    <name evidence="3" type="ORF">VFPPC_08966</name>
</gene>